<dbReference type="Proteomes" id="UP000294947">
    <property type="component" value="Unassembled WGS sequence"/>
</dbReference>
<comment type="caution">
    <text evidence="2">The sequence shown here is derived from an EMBL/GenBank/DDBJ whole genome shotgun (WGS) entry which is preliminary data.</text>
</comment>
<dbReference type="AlphaFoldDB" id="A0A4R4ZDL1"/>
<evidence type="ECO:0000313" key="3">
    <source>
        <dbReference type="Proteomes" id="UP000294947"/>
    </source>
</evidence>
<dbReference type="PRINTS" id="PR00364">
    <property type="entry name" value="DISEASERSIST"/>
</dbReference>
<dbReference type="RefSeq" id="WP_132479070.1">
    <property type="nucleotide sequence ID" value="NZ_SMKW01000001.1"/>
</dbReference>
<organism evidence="2 3">
    <name type="scientific">Saccharopolyspora elongata</name>
    <dbReference type="NCBI Taxonomy" id="2530387"/>
    <lineage>
        <taxon>Bacteria</taxon>
        <taxon>Bacillati</taxon>
        <taxon>Actinomycetota</taxon>
        <taxon>Actinomycetes</taxon>
        <taxon>Pseudonocardiales</taxon>
        <taxon>Pseudonocardiaceae</taxon>
        <taxon>Saccharopolyspora</taxon>
    </lineage>
</organism>
<keyword evidence="3" id="KW-1185">Reference proteome</keyword>
<name>A0A4R4ZDL1_9PSEU</name>
<dbReference type="PANTHER" id="PTHR47691">
    <property type="entry name" value="REGULATOR-RELATED"/>
    <property type="match status" value="1"/>
</dbReference>
<protein>
    <recommendedName>
        <fullName evidence="4">ATPase</fullName>
    </recommendedName>
</protein>
<gene>
    <name evidence="2" type="ORF">E1288_00175</name>
</gene>
<reference evidence="2 3" key="1">
    <citation type="submission" date="2019-03" db="EMBL/GenBank/DDBJ databases">
        <title>Draft genome sequences of novel Actinobacteria.</title>
        <authorList>
            <person name="Sahin N."/>
            <person name="Ay H."/>
            <person name="Saygin H."/>
        </authorList>
    </citation>
    <scope>NUCLEOTIDE SEQUENCE [LARGE SCALE GENOMIC DNA]</scope>
    <source>
        <strain evidence="2 3">7K502</strain>
    </source>
</reference>
<dbReference type="OrthoDB" id="9812579at2"/>
<sequence>MRSGRHSDSVRVRTEPGSALGRFALGLQTLRQQAGNPSYETLSYETSRLGHSYSDTSLRNAAAGKQLPTWEVTEMFVRACVSYAHTNPERVSDAARSWTAKELAAQWAQRWRLLRHPPETTEAAAEPVTAANGLPAELTTFFGRERELAEAQRLLARARLVTLVGIGGIGKTRLSLRIAARAARHGARMVELADVDQSGMPIGAVASALGAEGSDLPAVLDFLAGEQLVLVLDNCEHVLDGCAALTRVLLEAAPQLRIVATSRQPLGVTGEHTLPVGPLPVDSGEPARCDAVRLFADRAAAVAPGFALTAGNREIIAQVCRRLDGIPLAIELAARWMRVLSAEDLLERLGEEFRLLRDGDRSASGRHRTLRALFDWSWDLCSAAEQAMWSRLSAAEGDGPLELAADGLGGAEAFDAVVGLVDKSILTKAGNQYSMPGTLRRYGRQRLAEARPARGPGGQPAGKIQCSADALVAHTNPPALATGSAVRFSPSGRRSEVDTAIGSSSSISP</sequence>
<dbReference type="PANTHER" id="PTHR47691:SF3">
    <property type="entry name" value="HTH-TYPE TRANSCRIPTIONAL REGULATOR RV0890C-RELATED"/>
    <property type="match status" value="1"/>
</dbReference>
<dbReference type="SUPFAM" id="SSF52540">
    <property type="entry name" value="P-loop containing nucleoside triphosphate hydrolases"/>
    <property type="match status" value="1"/>
</dbReference>
<accession>A0A4R4ZDL1</accession>
<dbReference type="Gene3D" id="3.40.50.300">
    <property type="entry name" value="P-loop containing nucleotide triphosphate hydrolases"/>
    <property type="match status" value="1"/>
</dbReference>
<evidence type="ECO:0000256" key="1">
    <source>
        <dbReference type="SAM" id="MobiDB-lite"/>
    </source>
</evidence>
<proteinExistence type="predicted"/>
<feature type="region of interest" description="Disordered" evidence="1">
    <location>
        <begin position="481"/>
        <end position="509"/>
    </location>
</feature>
<evidence type="ECO:0000313" key="2">
    <source>
        <dbReference type="EMBL" id="TDD56548.1"/>
    </source>
</evidence>
<dbReference type="EMBL" id="SMKW01000001">
    <property type="protein sequence ID" value="TDD56548.1"/>
    <property type="molecule type" value="Genomic_DNA"/>
</dbReference>
<evidence type="ECO:0008006" key="4">
    <source>
        <dbReference type="Google" id="ProtNLM"/>
    </source>
</evidence>
<dbReference type="InterPro" id="IPR027417">
    <property type="entry name" value="P-loop_NTPase"/>
</dbReference>